<dbReference type="Proteomes" id="UP000634136">
    <property type="component" value="Unassembled WGS sequence"/>
</dbReference>
<dbReference type="EMBL" id="JAAIUW010000006">
    <property type="protein sequence ID" value="KAF7826417.1"/>
    <property type="molecule type" value="Genomic_DNA"/>
</dbReference>
<reference evidence="1" key="1">
    <citation type="submission" date="2020-09" db="EMBL/GenBank/DDBJ databases">
        <title>Genome-Enabled Discovery of Anthraquinone Biosynthesis in Senna tora.</title>
        <authorList>
            <person name="Kang S.-H."/>
            <person name="Pandey R.P."/>
            <person name="Lee C.-M."/>
            <person name="Sim J.-S."/>
            <person name="Jeong J.-T."/>
            <person name="Choi B.-S."/>
            <person name="Jung M."/>
            <person name="Ginzburg D."/>
            <person name="Zhao K."/>
            <person name="Won S.Y."/>
            <person name="Oh T.-J."/>
            <person name="Yu Y."/>
            <person name="Kim N.-H."/>
            <person name="Lee O.R."/>
            <person name="Lee T.-H."/>
            <person name="Bashyal P."/>
            <person name="Kim T.-S."/>
            <person name="Lee W.-H."/>
            <person name="Kawkins C."/>
            <person name="Kim C.-K."/>
            <person name="Kim J.S."/>
            <person name="Ahn B.O."/>
            <person name="Rhee S.Y."/>
            <person name="Sohng J.K."/>
        </authorList>
    </citation>
    <scope>NUCLEOTIDE SEQUENCE</scope>
    <source>
        <tissue evidence="1">Leaf</tissue>
    </source>
</reference>
<comment type="caution">
    <text evidence="1">The sequence shown here is derived from an EMBL/GenBank/DDBJ whole genome shotgun (WGS) entry which is preliminary data.</text>
</comment>
<proteinExistence type="predicted"/>
<protein>
    <submittedName>
        <fullName evidence="1">Protein ROOT PRIMORDIUM DEFECTIVE 1-like</fullName>
    </submittedName>
</protein>
<dbReference type="AlphaFoldDB" id="A0A834WKM1"/>
<evidence type="ECO:0000313" key="1">
    <source>
        <dbReference type="EMBL" id="KAF7826417.1"/>
    </source>
</evidence>
<evidence type="ECO:0000313" key="2">
    <source>
        <dbReference type="Proteomes" id="UP000634136"/>
    </source>
</evidence>
<name>A0A834WKM1_9FABA</name>
<organism evidence="1 2">
    <name type="scientific">Senna tora</name>
    <dbReference type="NCBI Taxonomy" id="362788"/>
    <lineage>
        <taxon>Eukaryota</taxon>
        <taxon>Viridiplantae</taxon>
        <taxon>Streptophyta</taxon>
        <taxon>Embryophyta</taxon>
        <taxon>Tracheophyta</taxon>
        <taxon>Spermatophyta</taxon>
        <taxon>Magnoliopsida</taxon>
        <taxon>eudicotyledons</taxon>
        <taxon>Gunneridae</taxon>
        <taxon>Pentapetalae</taxon>
        <taxon>rosids</taxon>
        <taxon>fabids</taxon>
        <taxon>Fabales</taxon>
        <taxon>Fabaceae</taxon>
        <taxon>Caesalpinioideae</taxon>
        <taxon>Cassia clade</taxon>
        <taxon>Senna</taxon>
    </lineage>
</organism>
<sequence>MSGADGGEFKSLVLLPSKSYLERWQKMEFPSPYLNVRRIEAADLCDSKSSLHTVVYDKFHRLEIEPINLVIGNPAYNS</sequence>
<accession>A0A834WKM1</accession>
<gene>
    <name evidence="1" type="ORF">G2W53_017581</name>
</gene>
<keyword evidence="2" id="KW-1185">Reference proteome</keyword>